<protein>
    <submittedName>
        <fullName evidence="1">Uncharacterized protein</fullName>
    </submittedName>
</protein>
<dbReference type="Proteomes" id="UP000276133">
    <property type="component" value="Unassembled WGS sequence"/>
</dbReference>
<gene>
    <name evidence="1" type="ORF">BpHYR1_021406</name>
</gene>
<name>A0A3M7PZ79_BRAPC</name>
<organism evidence="1 2">
    <name type="scientific">Brachionus plicatilis</name>
    <name type="common">Marine rotifer</name>
    <name type="synonym">Brachionus muelleri</name>
    <dbReference type="NCBI Taxonomy" id="10195"/>
    <lineage>
        <taxon>Eukaryota</taxon>
        <taxon>Metazoa</taxon>
        <taxon>Spiralia</taxon>
        <taxon>Gnathifera</taxon>
        <taxon>Rotifera</taxon>
        <taxon>Eurotatoria</taxon>
        <taxon>Monogononta</taxon>
        <taxon>Pseudotrocha</taxon>
        <taxon>Ploima</taxon>
        <taxon>Brachionidae</taxon>
        <taxon>Brachionus</taxon>
    </lineage>
</organism>
<dbReference type="EMBL" id="REGN01008162">
    <property type="protein sequence ID" value="RNA04303.1"/>
    <property type="molecule type" value="Genomic_DNA"/>
</dbReference>
<evidence type="ECO:0000313" key="1">
    <source>
        <dbReference type="EMBL" id="RNA04303.1"/>
    </source>
</evidence>
<comment type="caution">
    <text evidence="1">The sequence shown here is derived from an EMBL/GenBank/DDBJ whole genome shotgun (WGS) entry which is preliminary data.</text>
</comment>
<accession>A0A3M7PZ79</accession>
<evidence type="ECO:0000313" key="2">
    <source>
        <dbReference type="Proteomes" id="UP000276133"/>
    </source>
</evidence>
<dbReference type="AlphaFoldDB" id="A0A3M7PZ79"/>
<reference evidence="1 2" key="1">
    <citation type="journal article" date="2018" name="Sci. Rep.">
        <title>Genomic signatures of local adaptation to the degree of environmental predictability in rotifers.</title>
        <authorList>
            <person name="Franch-Gras L."/>
            <person name="Hahn C."/>
            <person name="Garcia-Roger E.M."/>
            <person name="Carmona M.J."/>
            <person name="Serra M."/>
            <person name="Gomez A."/>
        </authorList>
    </citation>
    <scope>NUCLEOTIDE SEQUENCE [LARGE SCALE GENOMIC DNA]</scope>
    <source>
        <strain evidence="1">HYR1</strain>
    </source>
</reference>
<proteinExistence type="predicted"/>
<keyword evidence="2" id="KW-1185">Reference proteome</keyword>
<sequence length="102" mass="12181">MIVDATLNVASCHNHETNFKLLEKKKKSTEIDPFIKFLKKIPLFVLMLFLGQIIISEIRQNVTFLRFLQFSIFTFLRNKYEFCVKLIKKNYDKKLTLLDLYS</sequence>